<dbReference type="Proteomes" id="UP000011885">
    <property type="component" value="Unassembled WGS sequence"/>
</dbReference>
<protein>
    <submittedName>
        <fullName evidence="1">Uncharacterized protein</fullName>
    </submittedName>
</protein>
<keyword evidence="2" id="KW-1185">Reference proteome</keyword>
<sequence>MGIVWSLSGKPVELNEHEYDLTLAFYRVCNQQSIEGLEKIEDQINDSFPSNASRSDAQSALIAMVEQAKRGQWREASIAARQALDDQVKH</sequence>
<accession>M5TZD8</accession>
<evidence type="ECO:0000313" key="1">
    <source>
        <dbReference type="EMBL" id="EMI54394.1"/>
    </source>
</evidence>
<reference evidence="1 2" key="1">
    <citation type="journal article" date="2013" name="Mar. Genomics">
        <title>Expression of sulfatases in Rhodopirellula baltica and the diversity of sulfatases in the genus Rhodopirellula.</title>
        <authorList>
            <person name="Wegner C.E."/>
            <person name="Richter-Heitmann T."/>
            <person name="Klindworth A."/>
            <person name="Klockow C."/>
            <person name="Richter M."/>
            <person name="Achstetter T."/>
            <person name="Glockner F.O."/>
            <person name="Harder J."/>
        </authorList>
    </citation>
    <scope>NUCLEOTIDE SEQUENCE [LARGE SCALE GENOMIC DNA]</scope>
    <source>
        <strain evidence="1 2">SM41</strain>
    </source>
</reference>
<dbReference type="EMBL" id="ANOH01000279">
    <property type="protein sequence ID" value="EMI54394.1"/>
    <property type="molecule type" value="Genomic_DNA"/>
</dbReference>
<evidence type="ECO:0000313" key="2">
    <source>
        <dbReference type="Proteomes" id="UP000011885"/>
    </source>
</evidence>
<organism evidence="1 2">
    <name type="scientific">Rhodopirellula sallentina SM41</name>
    <dbReference type="NCBI Taxonomy" id="1263870"/>
    <lineage>
        <taxon>Bacteria</taxon>
        <taxon>Pseudomonadati</taxon>
        <taxon>Planctomycetota</taxon>
        <taxon>Planctomycetia</taxon>
        <taxon>Pirellulales</taxon>
        <taxon>Pirellulaceae</taxon>
        <taxon>Rhodopirellula</taxon>
    </lineage>
</organism>
<dbReference type="PATRIC" id="fig|1263870.3.peg.4417"/>
<gene>
    <name evidence="1" type="ORF">RSSM_04171</name>
</gene>
<dbReference type="AlphaFoldDB" id="M5TZD8"/>
<name>M5TZD8_9BACT</name>
<proteinExistence type="predicted"/>
<comment type="caution">
    <text evidence="1">The sequence shown here is derived from an EMBL/GenBank/DDBJ whole genome shotgun (WGS) entry which is preliminary data.</text>
</comment>